<dbReference type="Gene3D" id="3.30.420.40">
    <property type="match status" value="2"/>
</dbReference>
<proteinExistence type="inferred from homology"/>
<accession>A0A2P6V9M1</accession>
<protein>
    <submittedName>
        <fullName evidence="2">Actin-related 3</fullName>
    </submittedName>
</protein>
<reference evidence="2 3" key="1">
    <citation type="journal article" date="2018" name="Plant J.">
        <title>Genome sequences of Chlorella sorokiniana UTEX 1602 and Micractinium conductrix SAG 241.80: implications to maltose excretion by a green alga.</title>
        <authorList>
            <person name="Arriola M.B."/>
            <person name="Velmurugan N."/>
            <person name="Zhang Y."/>
            <person name="Plunkett M.H."/>
            <person name="Hondzo H."/>
            <person name="Barney B.M."/>
        </authorList>
    </citation>
    <scope>NUCLEOTIDE SEQUENCE [LARGE SCALE GENOMIC DNA]</scope>
    <source>
        <strain evidence="2 3">SAG 241.80</strain>
    </source>
</reference>
<dbReference type="CDD" id="cd10221">
    <property type="entry name" value="ASKHA_NBD_Arp3-like"/>
    <property type="match status" value="1"/>
</dbReference>
<dbReference type="Pfam" id="PF00022">
    <property type="entry name" value="Actin"/>
    <property type="match status" value="1"/>
</dbReference>
<evidence type="ECO:0000313" key="3">
    <source>
        <dbReference type="Proteomes" id="UP000239649"/>
    </source>
</evidence>
<evidence type="ECO:0000313" key="2">
    <source>
        <dbReference type="EMBL" id="PSC70778.1"/>
    </source>
</evidence>
<dbReference type="PRINTS" id="PR00190">
    <property type="entry name" value="ACTIN"/>
</dbReference>
<comment type="similarity">
    <text evidence="1">Belongs to the actin family.</text>
</comment>
<dbReference type="PANTHER" id="PTHR11937">
    <property type="entry name" value="ACTIN"/>
    <property type="match status" value="1"/>
</dbReference>
<dbReference type="SMART" id="SM00268">
    <property type="entry name" value="ACTIN"/>
    <property type="match status" value="1"/>
</dbReference>
<dbReference type="InterPro" id="IPR004000">
    <property type="entry name" value="Actin"/>
</dbReference>
<comment type="caution">
    <text evidence="2">The sequence shown here is derived from an EMBL/GenBank/DDBJ whole genome shotgun (WGS) entry which is preliminary data.</text>
</comment>
<name>A0A2P6V9M1_9CHLO</name>
<dbReference type="OrthoDB" id="421448at2759"/>
<organism evidence="2 3">
    <name type="scientific">Micractinium conductrix</name>
    <dbReference type="NCBI Taxonomy" id="554055"/>
    <lineage>
        <taxon>Eukaryota</taxon>
        <taxon>Viridiplantae</taxon>
        <taxon>Chlorophyta</taxon>
        <taxon>core chlorophytes</taxon>
        <taxon>Trebouxiophyceae</taxon>
        <taxon>Chlorellales</taxon>
        <taxon>Chlorellaceae</taxon>
        <taxon>Chlorella clade</taxon>
        <taxon>Micractinium</taxon>
    </lineage>
</organism>
<dbReference type="SUPFAM" id="SSF53067">
    <property type="entry name" value="Actin-like ATPase domain"/>
    <property type="match status" value="2"/>
</dbReference>
<dbReference type="Proteomes" id="UP000239649">
    <property type="component" value="Unassembled WGS sequence"/>
</dbReference>
<dbReference type="InterPro" id="IPR043129">
    <property type="entry name" value="ATPase_NBD"/>
</dbReference>
<evidence type="ECO:0000256" key="1">
    <source>
        <dbReference type="RuleBase" id="RU000487"/>
    </source>
</evidence>
<dbReference type="EMBL" id="LHPF02000018">
    <property type="protein sequence ID" value="PSC70778.1"/>
    <property type="molecule type" value="Genomic_DNA"/>
</dbReference>
<gene>
    <name evidence="2" type="ORF">C2E20_5920</name>
</gene>
<sequence length="409" mass="44461">MPLPDRPPCTIDVGTGFLKFGLAGEEAPRFVEPTVLGQHPAAASSSPRGDLDYVIGSAALGEGAGGLALTYPMRGGIIQDFDAWEKVMAAAIYRHLAIFPEDHAFILTEPPLNTPENREYTAEIMFETFDVPALHIGVQAVLALYASWAAAEHKDQERGGLLTGVVVDSGDGCTHCIPVVDGFVLSSSIRSVPLAGRDVTQHVQQLLRECGAKVPPDQSLEAARRIKEQYCYVCSDPAREAEKAAADASKYARQYMGVSRAGTPFAVEVLRERFLGPEIFFNPQLYTRGASDWRTPLPDVIDSVVQSCPIDTRRSLYGNISLSGGSTMFKHFGHRVQRDVQRAVDGRTGGAGSAVDVRVVSHPMQRYAVWYGASLLGLSAGFGDIAVTREQYHEHGPSVVRSNVVYREW</sequence>
<keyword evidence="3" id="KW-1185">Reference proteome</keyword>
<dbReference type="FunFam" id="3.30.420.40:FF:000050">
    <property type="entry name" value="Actin, alpha skeletal muscle"/>
    <property type="match status" value="1"/>
</dbReference>
<dbReference type="STRING" id="554055.A0A2P6V9M1"/>
<dbReference type="Gene3D" id="3.90.640.10">
    <property type="entry name" value="Actin, Chain A, domain 4"/>
    <property type="match status" value="1"/>
</dbReference>
<dbReference type="AlphaFoldDB" id="A0A2P6V9M1"/>